<dbReference type="InterPro" id="IPR036259">
    <property type="entry name" value="MFS_trans_sf"/>
</dbReference>
<dbReference type="PANTHER" id="PTHR24064">
    <property type="entry name" value="SOLUTE CARRIER FAMILY 22 MEMBER"/>
    <property type="match status" value="1"/>
</dbReference>
<evidence type="ECO:0000313" key="7">
    <source>
        <dbReference type="Proteomes" id="UP000827892"/>
    </source>
</evidence>
<name>A0AAE9D2J5_CAEBR</name>
<dbReference type="SUPFAM" id="SSF103473">
    <property type="entry name" value="MFS general substrate transporter"/>
    <property type="match status" value="1"/>
</dbReference>
<sequence>MENIPKKHRMWINMAITWSPNMPIYAWFAWLAQDWKTLAYINAAVCIPAIIFFQFFIYESPRWLVNKGKISEAVQVLQRQLKMSNHEDLIEEDFEDNLRLEHAKTMQKNTRNIKFSYNHLFVTPRLALTTIVLAYS</sequence>
<evidence type="ECO:0000256" key="3">
    <source>
        <dbReference type="ARBA" id="ARBA00022989"/>
    </source>
</evidence>
<protein>
    <submittedName>
        <fullName evidence="6">Uncharacterized protein</fullName>
    </submittedName>
</protein>
<keyword evidence="2 5" id="KW-0812">Transmembrane</keyword>
<evidence type="ECO:0000256" key="5">
    <source>
        <dbReference type="SAM" id="Phobius"/>
    </source>
</evidence>
<keyword evidence="4 5" id="KW-0472">Membrane</keyword>
<dbReference type="GO" id="GO:0022857">
    <property type="term" value="F:transmembrane transporter activity"/>
    <property type="evidence" value="ECO:0007669"/>
    <property type="project" value="InterPro"/>
</dbReference>
<proteinExistence type="predicted"/>
<evidence type="ECO:0000256" key="4">
    <source>
        <dbReference type="ARBA" id="ARBA00023136"/>
    </source>
</evidence>
<dbReference type="EMBL" id="CP090895">
    <property type="protein sequence ID" value="ULT92524.1"/>
    <property type="molecule type" value="Genomic_DNA"/>
</dbReference>
<comment type="subcellular location">
    <subcellularLocation>
        <location evidence="1">Membrane</location>
        <topology evidence="1">Multi-pass membrane protein</topology>
    </subcellularLocation>
</comment>
<evidence type="ECO:0000313" key="6">
    <source>
        <dbReference type="EMBL" id="ULT92524.1"/>
    </source>
</evidence>
<feature type="transmembrane region" description="Helical" evidence="5">
    <location>
        <begin position="38"/>
        <end position="58"/>
    </location>
</feature>
<dbReference type="Pfam" id="PF00083">
    <property type="entry name" value="Sugar_tr"/>
    <property type="match status" value="1"/>
</dbReference>
<reference evidence="6 7" key="1">
    <citation type="submission" date="2022-02" db="EMBL/GenBank/DDBJ databases">
        <title>Chromosome-level reference genomes for two strains of Caenorhabditis briggsae: an improved platform for comparative genomics.</title>
        <authorList>
            <person name="Stevens L."/>
            <person name="Andersen E.C."/>
        </authorList>
    </citation>
    <scope>NUCLEOTIDE SEQUENCE [LARGE SCALE GENOMIC DNA]</scope>
    <source>
        <strain evidence="6">QX1410_ONT</strain>
        <tissue evidence="6">Whole-organism</tissue>
    </source>
</reference>
<dbReference type="AlphaFoldDB" id="A0AAE9D2J5"/>
<dbReference type="Gene3D" id="1.20.1250.20">
    <property type="entry name" value="MFS general substrate transporter like domains"/>
    <property type="match status" value="1"/>
</dbReference>
<evidence type="ECO:0000256" key="1">
    <source>
        <dbReference type="ARBA" id="ARBA00004141"/>
    </source>
</evidence>
<accession>A0AAE9D2J5</accession>
<dbReference type="GO" id="GO:0016020">
    <property type="term" value="C:membrane"/>
    <property type="evidence" value="ECO:0007669"/>
    <property type="project" value="UniProtKB-SubCell"/>
</dbReference>
<dbReference type="Proteomes" id="UP000827892">
    <property type="component" value="Chromosome V"/>
</dbReference>
<organism evidence="6 7">
    <name type="scientific">Caenorhabditis briggsae</name>
    <dbReference type="NCBI Taxonomy" id="6238"/>
    <lineage>
        <taxon>Eukaryota</taxon>
        <taxon>Metazoa</taxon>
        <taxon>Ecdysozoa</taxon>
        <taxon>Nematoda</taxon>
        <taxon>Chromadorea</taxon>
        <taxon>Rhabditida</taxon>
        <taxon>Rhabditina</taxon>
        <taxon>Rhabditomorpha</taxon>
        <taxon>Rhabditoidea</taxon>
        <taxon>Rhabditidae</taxon>
        <taxon>Peloderinae</taxon>
        <taxon>Caenorhabditis</taxon>
    </lineage>
</organism>
<dbReference type="InterPro" id="IPR005828">
    <property type="entry name" value="MFS_sugar_transport-like"/>
</dbReference>
<feature type="transmembrane region" description="Helical" evidence="5">
    <location>
        <begin position="12"/>
        <end position="32"/>
    </location>
</feature>
<evidence type="ECO:0000256" key="2">
    <source>
        <dbReference type="ARBA" id="ARBA00022692"/>
    </source>
</evidence>
<keyword evidence="3 5" id="KW-1133">Transmembrane helix</keyword>
<gene>
    <name evidence="6" type="ORF">L3Y34_009958</name>
</gene>